<sequence>MTDELNELKKKDLKHLLLTELGYDQETVDWFYKRNTAEGLRALIRNDRAFDIITRLANEAGRGRCQ</sequence>
<name>A0A0F9HGI6_9ZZZZ</name>
<dbReference type="EMBL" id="LAZR01016981">
    <property type="protein sequence ID" value="KKM02277.1"/>
    <property type="molecule type" value="Genomic_DNA"/>
</dbReference>
<dbReference type="AlphaFoldDB" id="A0A0F9HGI6"/>
<evidence type="ECO:0000313" key="1">
    <source>
        <dbReference type="EMBL" id="KKM02277.1"/>
    </source>
</evidence>
<protein>
    <submittedName>
        <fullName evidence="1">Uncharacterized protein</fullName>
    </submittedName>
</protein>
<reference evidence="1" key="1">
    <citation type="journal article" date="2015" name="Nature">
        <title>Complex archaea that bridge the gap between prokaryotes and eukaryotes.</title>
        <authorList>
            <person name="Spang A."/>
            <person name="Saw J.H."/>
            <person name="Jorgensen S.L."/>
            <person name="Zaremba-Niedzwiedzka K."/>
            <person name="Martijn J."/>
            <person name="Lind A.E."/>
            <person name="van Eijk R."/>
            <person name="Schleper C."/>
            <person name="Guy L."/>
            <person name="Ettema T.J."/>
        </authorList>
    </citation>
    <scope>NUCLEOTIDE SEQUENCE</scope>
</reference>
<gene>
    <name evidence="1" type="ORF">LCGC14_1786070</name>
</gene>
<proteinExistence type="predicted"/>
<comment type="caution">
    <text evidence="1">The sequence shown here is derived from an EMBL/GenBank/DDBJ whole genome shotgun (WGS) entry which is preliminary data.</text>
</comment>
<organism evidence="1">
    <name type="scientific">marine sediment metagenome</name>
    <dbReference type="NCBI Taxonomy" id="412755"/>
    <lineage>
        <taxon>unclassified sequences</taxon>
        <taxon>metagenomes</taxon>
        <taxon>ecological metagenomes</taxon>
    </lineage>
</organism>
<accession>A0A0F9HGI6</accession>